<dbReference type="PANTHER" id="PTHR30105">
    <property type="entry name" value="UNCHARACTERIZED YIBQ-RELATED"/>
    <property type="match status" value="1"/>
</dbReference>
<gene>
    <name evidence="3" type="ORF">F1189_30095</name>
</gene>
<keyword evidence="4" id="KW-1185">Reference proteome</keyword>
<dbReference type="SUPFAM" id="SSF88713">
    <property type="entry name" value="Glycoside hydrolase/deacetylase"/>
    <property type="match status" value="1"/>
</dbReference>
<keyword evidence="2" id="KW-0472">Membrane</keyword>
<keyword evidence="2" id="KW-1133">Transmembrane helix</keyword>
<reference evidence="3 4" key="1">
    <citation type="submission" date="2019-09" db="EMBL/GenBank/DDBJ databases">
        <title>Genome sequence of Rhodovastum atsumiense, a diverse member of the Acetobacteraceae family of non-sulfur purple photosynthetic bacteria.</title>
        <authorList>
            <person name="Meyer T."/>
            <person name="Kyndt J."/>
        </authorList>
    </citation>
    <scope>NUCLEOTIDE SEQUENCE [LARGE SCALE GENOMIC DNA]</scope>
    <source>
        <strain evidence="3 4">DSM 21279</strain>
    </source>
</reference>
<dbReference type="PROSITE" id="PS51257">
    <property type="entry name" value="PROKAR_LIPOPROTEIN"/>
    <property type="match status" value="1"/>
</dbReference>
<dbReference type="InterPro" id="IPR011330">
    <property type="entry name" value="Glyco_hydro/deAcase_b/a-brl"/>
</dbReference>
<dbReference type="Proteomes" id="UP000325255">
    <property type="component" value="Unassembled WGS sequence"/>
</dbReference>
<feature type="compositionally biased region" description="Low complexity" evidence="1">
    <location>
        <begin position="60"/>
        <end position="79"/>
    </location>
</feature>
<evidence type="ECO:0000313" key="3">
    <source>
        <dbReference type="EMBL" id="KAA5608221.1"/>
    </source>
</evidence>
<organism evidence="3 4">
    <name type="scientific">Rhodovastum atsumiense</name>
    <dbReference type="NCBI Taxonomy" id="504468"/>
    <lineage>
        <taxon>Bacteria</taxon>
        <taxon>Pseudomonadati</taxon>
        <taxon>Pseudomonadota</taxon>
        <taxon>Alphaproteobacteria</taxon>
        <taxon>Acetobacterales</taxon>
        <taxon>Acetobacteraceae</taxon>
        <taxon>Rhodovastum</taxon>
    </lineage>
</organism>
<dbReference type="OrthoDB" id="9784811at2"/>
<dbReference type="Pfam" id="PF04748">
    <property type="entry name" value="Polysacc_deac_2"/>
    <property type="match status" value="1"/>
</dbReference>
<dbReference type="Gene3D" id="3.20.20.370">
    <property type="entry name" value="Glycoside hydrolase/deacetylase"/>
    <property type="match status" value="1"/>
</dbReference>
<evidence type="ECO:0000256" key="2">
    <source>
        <dbReference type="SAM" id="Phobius"/>
    </source>
</evidence>
<evidence type="ECO:0000256" key="1">
    <source>
        <dbReference type="SAM" id="MobiDB-lite"/>
    </source>
</evidence>
<feature type="region of interest" description="Disordered" evidence="1">
    <location>
        <begin position="47"/>
        <end position="79"/>
    </location>
</feature>
<dbReference type="GO" id="GO:0005975">
    <property type="term" value="P:carbohydrate metabolic process"/>
    <property type="evidence" value="ECO:0007669"/>
    <property type="project" value="InterPro"/>
</dbReference>
<dbReference type="RefSeq" id="WP_150045565.1">
    <property type="nucleotide sequence ID" value="NZ_OW485601.1"/>
</dbReference>
<feature type="transmembrane region" description="Helical" evidence="2">
    <location>
        <begin position="14"/>
        <end position="40"/>
    </location>
</feature>
<keyword evidence="2" id="KW-0812">Transmembrane</keyword>
<protein>
    <submittedName>
        <fullName evidence="3">Divergent polysaccharide deacetylase family protein</fullName>
    </submittedName>
</protein>
<dbReference type="EMBL" id="VWPK01000096">
    <property type="protein sequence ID" value="KAA5608221.1"/>
    <property type="molecule type" value="Genomic_DNA"/>
</dbReference>
<comment type="caution">
    <text evidence="3">The sequence shown here is derived from an EMBL/GenBank/DDBJ whole genome shotgun (WGS) entry which is preliminary data.</text>
</comment>
<accession>A0A5M6IJ03</accession>
<name>A0A5M6IJ03_9PROT</name>
<dbReference type="AlphaFoldDB" id="A0A5M6IJ03"/>
<dbReference type="InterPro" id="IPR006837">
    <property type="entry name" value="Divergent_DAC"/>
</dbReference>
<dbReference type="CDD" id="cd10936">
    <property type="entry name" value="CE4_DAC2"/>
    <property type="match status" value="1"/>
</dbReference>
<proteinExistence type="predicted"/>
<evidence type="ECO:0000313" key="4">
    <source>
        <dbReference type="Proteomes" id="UP000325255"/>
    </source>
</evidence>
<dbReference type="PANTHER" id="PTHR30105:SF2">
    <property type="entry name" value="DIVERGENT POLYSACCHARIDE DEACETYLASE SUPERFAMILY"/>
    <property type="match status" value="1"/>
</dbReference>
<sequence length="371" mass="38653">MNRGNASGSDQRPWAWIILGWFWVVILACLIGGGIALQVLGPPTPTAPRMPLAGPDRPRPSQAGAPGPSSPATSPAPPVSAAAIAIPSQPATGRGGLAPADMALLEPGPEDGILPRIGPDGRMPMQVYAAPFDPTDPRPRVAVLLGGIGMAEMDSEEAIRATPPAISLAISPYAARPARLQEMARAAGHETLISIPMEPAGYPLDDPGNRALLTGLPAAQNQERLLWALSRIAGYVGATGSNNGLRGERFAASGQMPQVLNELARRGVLYIDARPTAARTTAAPQDRRPGLRAVDVTIDDPPVRAEIEAKLSRLEQISRDRGAAIGLASLPGPVTVERLAAWAAKLPGRGVVLVPVSALVSPLPLPTETRR</sequence>